<keyword evidence="3" id="KW-0378">Hydrolase</keyword>
<feature type="chain" id="PRO_5045372781" evidence="1">
    <location>
        <begin position="24"/>
        <end position="251"/>
    </location>
</feature>
<sequence>MRRLARAILSFGAALLAPLAASALDCQNVVFRDNSYALCKVDMAQDDLRLFLYDKTGEPYGYFSAVNDALASDDQTLGFAMNGGMYHTDRAPVGYYVEDGKQVRGVVPNAGPGNFGLLPNGILCFGKGHAEVIETLSFLDHPRDCRFATQSGPMLVIDGQLHPKFLPDSTSYNIRNGVGTSDDGRSAVFVISNNAVTFHDFAAFFRDGLGLNNALFLEGSVSRLYAPSLDRNDLGRQLGPIVGAVVPLTAN</sequence>
<organism evidence="3 4">
    <name type="scientific">Mesobacterium hydrothermale</name>
    <dbReference type="NCBI Taxonomy" id="3111907"/>
    <lineage>
        <taxon>Bacteria</taxon>
        <taxon>Pseudomonadati</taxon>
        <taxon>Pseudomonadota</taxon>
        <taxon>Alphaproteobacteria</taxon>
        <taxon>Rhodobacterales</taxon>
        <taxon>Roseobacteraceae</taxon>
        <taxon>Mesobacterium</taxon>
    </lineage>
</organism>
<dbReference type="GO" id="GO:0016798">
    <property type="term" value="F:hydrolase activity, acting on glycosyl bonds"/>
    <property type="evidence" value="ECO:0007669"/>
    <property type="project" value="UniProtKB-KW"/>
</dbReference>
<keyword evidence="3" id="KW-0326">Glycosidase</keyword>
<dbReference type="Proteomes" id="UP001348149">
    <property type="component" value="Unassembled WGS sequence"/>
</dbReference>
<evidence type="ECO:0000259" key="2">
    <source>
        <dbReference type="Pfam" id="PF09992"/>
    </source>
</evidence>
<name>A0ABU6HN32_9RHOB</name>
<keyword evidence="1" id="KW-0732">Signal</keyword>
<gene>
    <name evidence="3" type="ORF">VK792_18830</name>
</gene>
<feature type="signal peptide" evidence="1">
    <location>
        <begin position="1"/>
        <end position="23"/>
    </location>
</feature>
<dbReference type="Pfam" id="PF09992">
    <property type="entry name" value="NAGPA"/>
    <property type="match status" value="1"/>
</dbReference>
<dbReference type="InterPro" id="IPR018711">
    <property type="entry name" value="NAGPA"/>
</dbReference>
<evidence type="ECO:0000313" key="4">
    <source>
        <dbReference type="Proteomes" id="UP001348149"/>
    </source>
</evidence>
<proteinExistence type="predicted"/>
<keyword evidence="4" id="KW-1185">Reference proteome</keyword>
<evidence type="ECO:0000313" key="3">
    <source>
        <dbReference type="EMBL" id="MEC3863349.1"/>
    </source>
</evidence>
<feature type="domain" description="Phosphodiester glycosidase" evidence="2">
    <location>
        <begin position="79"/>
        <end position="223"/>
    </location>
</feature>
<comment type="caution">
    <text evidence="3">The sequence shown here is derived from an EMBL/GenBank/DDBJ whole genome shotgun (WGS) entry which is preliminary data.</text>
</comment>
<protein>
    <submittedName>
        <fullName evidence="3">Phosphodiester glycosidase family protein</fullName>
    </submittedName>
</protein>
<accession>A0ABU6HN32</accession>
<evidence type="ECO:0000256" key="1">
    <source>
        <dbReference type="SAM" id="SignalP"/>
    </source>
</evidence>
<dbReference type="RefSeq" id="WP_326299422.1">
    <property type="nucleotide sequence ID" value="NZ_JAYLLH010000051.1"/>
</dbReference>
<dbReference type="EMBL" id="JAYLLH010000051">
    <property type="protein sequence ID" value="MEC3863349.1"/>
    <property type="molecule type" value="Genomic_DNA"/>
</dbReference>
<reference evidence="3 4" key="1">
    <citation type="submission" date="2024-01" db="EMBL/GenBank/DDBJ databases">
        <title>Mesobacterium rodlantinim sp. nov., isolated from shallow sea hydrothermal systems off Kueishantao Island.</title>
        <authorList>
            <person name="Su Z."/>
            <person name="Tang K."/>
        </authorList>
    </citation>
    <scope>NUCLEOTIDE SEQUENCE [LARGE SCALE GENOMIC DNA]</scope>
    <source>
        <strain evidence="3 4">TK19101</strain>
    </source>
</reference>